<name>D1YWV5_METPS</name>
<dbReference type="PANTHER" id="PTHR33375:SF1">
    <property type="entry name" value="CHROMOSOME-PARTITIONING PROTEIN PARB-RELATED"/>
    <property type="match status" value="1"/>
</dbReference>
<evidence type="ECO:0000259" key="1">
    <source>
        <dbReference type="Pfam" id="PF02195"/>
    </source>
</evidence>
<protein>
    <submittedName>
        <fullName evidence="2">ParB-like nuclease</fullName>
    </submittedName>
</protein>
<organism evidence="2 3">
    <name type="scientific">Methanocella paludicola (strain DSM 17711 / JCM 13418 / NBRC 101707 / SANAE)</name>
    <dbReference type="NCBI Taxonomy" id="304371"/>
    <lineage>
        <taxon>Archaea</taxon>
        <taxon>Methanobacteriati</taxon>
        <taxon>Methanobacteriota</taxon>
        <taxon>Stenosarchaea group</taxon>
        <taxon>Methanomicrobia</taxon>
        <taxon>Methanocellales</taxon>
        <taxon>Methanocellaceae</taxon>
        <taxon>Methanocella</taxon>
    </lineage>
</organism>
<dbReference type="InterPro" id="IPR050336">
    <property type="entry name" value="Chromosome_partition/occlusion"/>
</dbReference>
<dbReference type="GO" id="GO:0003677">
    <property type="term" value="F:DNA binding"/>
    <property type="evidence" value="ECO:0007669"/>
    <property type="project" value="InterPro"/>
</dbReference>
<dbReference type="GO" id="GO:0045881">
    <property type="term" value="P:positive regulation of sporulation resulting in formation of a cellular spore"/>
    <property type="evidence" value="ECO:0007669"/>
    <property type="project" value="TreeGrafter"/>
</dbReference>
<dbReference type="GO" id="GO:0007059">
    <property type="term" value="P:chromosome segregation"/>
    <property type="evidence" value="ECO:0007669"/>
    <property type="project" value="TreeGrafter"/>
</dbReference>
<dbReference type="KEGG" id="mpd:MCP_0855"/>
<dbReference type="SUPFAM" id="SSF110849">
    <property type="entry name" value="ParB/Sulfiredoxin"/>
    <property type="match status" value="1"/>
</dbReference>
<dbReference type="InterPro" id="IPR036086">
    <property type="entry name" value="ParB/Sulfiredoxin_sf"/>
</dbReference>
<sequence>MGLLQPILVRRSGDSYVVIDGERRLRAMKDLAISELILGREVVVDVDETEADARFKQIIANVQRDDINHFDLGRAFVMLKEKYGYQYKEIAEIIGKTPHYVTSKVGLIKRLIPEVQEIAATDMDAAKCIQDTFSDDERRDIYEMNIKILEDIARLPSELQKTAYLSIRAKAMDINEALRYLRGLKRHGLNAAEAQQEPRGDLMRCLLKLDREIEALAGRAQSADRMSRQELLNKLESSIEKLNSLYLRLKSGAGEEPERARALV</sequence>
<reference evidence="3" key="3">
    <citation type="journal article" date="2011" name="PLoS ONE">
        <title>Genome sequence of a mesophilic hydrogenotrophic methanogen Methanocella paludicola, the first cultivated representative of the order Methanocellales.</title>
        <authorList>
            <person name="Sakai S."/>
            <person name="Takaki Y."/>
            <person name="Shimamura S."/>
            <person name="Sekine M."/>
            <person name="Tajima T."/>
            <person name="Kosugi H."/>
            <person name="Ichikawa N."/>
            <person name="Tasumi E."/>
            <person name="Hiraki A.T."/>
            <person name="Shimizu A."/>
            <person name="Kato Y."/>
            <person name="Nishiko R."/>
            <person name="Mori K."/>
            <person name="Fujita N."/>
            <person name="Imachi H."/>
            <person name="Takai K."/>
        </authorList>
    </citation>
    <scope>NUCLEOTIDE SEQUENCE [LARGE SCALE GENOMIC DNA]</scope>
    <source>
        <strain evidence="3">DSM 17711 / JCM 13418 / NBRC 101707 / SANAE</strain>
    </source>
</reference>
<dbReference type="SUPFAM" id="SSF109709">
    <property type="entry name" value="KorB DNA-binding domain-like"/>
    <property type="match status" value="1"/>
</dbReference>
<dbReference type="Gene3D" id="3.90.1530.30">
    <property type="match status" value="1"/>
</dbReference>
<gene>
    <name evidence="2" type="ordered locus">MCP_0855</name>
</gene>
<reference evidence="2 3" key="2">
    <citation type="journal article" date="2008" name="Int. J. Syst. Evol. Microbiol.">
        <title>Methanocella paludicola gen. nov., sp. nov., a methane-producing archaeon, the first isolate of the lineage 'Rice Cluster I', and proposal of the new archaeal order Methanocellales ord. nov.</title>
        <authorList>
            <person name="Sakai S."/>
            <person name="Imachi H."/>
            <person name="Hanada S."/>
            <person name="Ohashi A."/>
            <person name="Harada H."/>
            <person name="Kamagata Y."/>
        </authorList>
    </citation>
    <scope>NUCLEOTIDE SEQUENCE [LARGE SCALE GENOMIC DNA]</scope>
    <source>
        <strain evidence="3">DSM 17711 / JCM 13418 / NBRC 101707 / SANAE</strain>
    </source>
</reference>
<dbReference type="NCBIfam" id="TIGR00180">
    <property type="entry name" value="parB_part"/>
    <property type="match status" value="1"/>
</dbReference>
<evidence type="ECO:0000313" key="2">
    <source>
        <dbReference type="EMBL" id="BAI60927.1"/>
    </source>
</evidence>
<reference evidence="2 3" key="1">
    <citation type="journal article" date="2007" name="Appl. Environ. Microbiol.">
        <title>Isolation of key methanogens for global methane emission from rice paddy fields: a novel isolate affiliated with the clone cluster rice cluster I.</title>
        <authorList>
            <person name="Sakai S."/>
            <person name="Imachi H."/>
            <person name="Sekiguchi Y."/>
            <person name="Ohashi A."/>
            <person name="Harada H."/>
            <person name="Kamagata Y."/>
        </authorList>
    </citation>
    <scope>NUCLEOTIDE SEQUENCE [LARGE SCALE GENOMIC DNA]</scope>
    <source>
        <strain evidence="3">DSM 17711 / JCM 13418 / NBRC 101707 / SANAE</strain>
    </source>
</reference>
<dbReference type="eggNOG" id="arCOG11113">
    <property type="taxonomic scope" value="Archaea"/>
</dbReference>
<dbReference type="Gene3D" id="1.10.10.2830">
    <property type="match status" value="1"/>
</dbReference>
<dbReference type="AlphaFoldDB" id="D1YWV5"/>
<accession>D1YWV5</accession>
<feature type="domain" description="ParB-like N-terminal" evidence="1">
    <location>
        <begin position="2"/>
        <end position="51"/>
    </location>
</feature>
<evidence type="ECO:0000313" key="3">
    <source>
        <dbReference type="Proteomes" id="UP000001882"/>
    </source>
</evidence>
<dbReference type="Pfam" id="PF02195">
    <property type="entry name" value="ParB_N"/>
    <property type="match status" value="1"/>
</dbReference>
<dbReference type="GO" id="GO:0005694">
    <property type="term" value="C:chromosome"/>
    <property type="evidence" value="ECO:0007669"/>
    <property type="project" value="TreeGrafter"/>
</dbReference>
<dbReference type="Proteomes" id="UP000001882">
    <property type="component" value="Chromosome"/>
</dbReference>
<dbReference type="InParanoid" id="D1YWV5"/>
<keyword evidence="3" id="KW-1185">Reference proteome</keyword>
<dbReference type="PANTHER" id="PTHR33375">
    <property type="entry name" value="CHROMOSOME-PARTITIONING PROTEIN PARB-RELATED"/>
    <property type="match status" value="1"/>
</dbReference>
<proteinExistence type="predicted"/>
<dbReference type="STRING" id="304371.MCP_0855"/>
<dbReference type="EMBL" id="AP011532">
    <property type="protein sequence ID" value="BAI60927.1"/>
    <property type="molecule type" value="Genomic_DNA"/>
</dbReference>
<dbReference type="InterPro" id="IPR003115">
    <property type="entry name" value="ParB_N"/>
</dbReference>
<dbReference type="InterPro" id="IPR004437">
    <property type="entry name" value="ParB/RepB/Spo0J"/>
</dbReference>